<reference evidence="2 3" key="1">
    <citation type="submission" date="2008-10" db="EMBL/GenBank/DDBJ databases">
        <title>Draft genome sequence of Bifidobacterium catenulatum (DSM 16992).</title>
        <authorList>
            <person name="Sudarsanam P."/>
            <person name="Ley R."/>
            <person name="Guruge J."/>
            <person name="Turnbaugh P.J."/>
            <person name="Mahowald M."/>
            <person name="Liep D."/>
            <person name="Gordon J."/>
        </authorList>
    </citation>
    <scope>NUCLEOTIDE SEQUENCE [LARGE SCALE GENOMIC DNA]</scope>
    <source>
        <strain evidence="2 3">DSM 16992</strain>
    </source>
</reference>
<dbReference type="EMBL" id="ABXY01000017">
    <property type="protein sequence ID" value="EEB21191.1"/>
    <property type="molecule type" value="Genomic_DNA"/>
</dbReference>
<dbReference type="Proteomes" id="UP000003882">
    <property type="component" value="Unassembled WGS sequence"/>
</dbReference>
<protein>
    <submittedName>
        <fullName evidence="2">Uncharacterized protein</fullName>
    </submittedName>
</protein>
<evidence type="ECO:0000313" key="2">
    <source>
        <dbReference type="EMBL" id="EEB21191.1"/>
    </source>
</evidence>
<feature type="region of interest" description="Disordered" evidence="1">
    <location>
        <begin position="93"/>
        <end position="124"/>
    </location>
</feature>
<proteinExistence type="predicted"/>
<accession>B6XVZ7</accession>
<organism evidence="2 3">
    <name type="scientific">Bifidobacterium catenulatum DSM 16992 = JCM 1194 = LMG 11043</name>
    <dbReference type="NCBI Taxonomy" id="566552"/>
    <lineage>
        <taxon>Bacteria</taxon>
        <taxon>Bacillati</taxon>
        <taxon>Actinomycetota</taxon>
        <taxon>Actinomycetes</taxon>
        <taxon>Bifidobacteriales</taxon>
        <taxon>Bifidobacteriaceae</taxon>
        <taxon>Bifidobacterium</taxon>
    </lineage>
</organism>
<comment type="caution">
    <text evidence="2">The sequence shown here is derived from an EMBL/GenBank/DDBJ whole genome shotgun (WGS) entry which is preliminary data.</text>
</comment>
<dbReference type="AlphaFoldDB" id="B6XVZ7"/>
<gene>
    <name evidence="2" type="ORF">BIFCAT_01281</name>
</gene>
<evidence type="ECO:0000313" key="3">
    <source>
        <dbReference type="Proteomes" id="UP000003882"/>
    </source>
</evidence>
<name>B6XVZ7_9BIFI</name>
<evidence type="ECO:0000256" key="1">
    <source>
        <dbReference type="SAM" id="MobiDB-lite"/>
    </source>
</evidence>
<sequence length="124" mass="13981">MLEEHWPWQKRPDRWPAVGRHDTEAVETEGVGAEAIAIPVTKPCWPPRYMRRSPASAEYKDSIALETAMQDAPAVCTKDFHIEADHIAVDRTEPDHMGADHTEPDHMEAADTDLDEHSAHKSAY</sequence>
<reference evidence="2 3" key="2">
    <citation type="submission" date="2008-10" db="EMBL/GenBank/DDBJ databases">
        <authorList>
            <person name="Fulton L."/>
            <person name="Clifton S."/>
            <person name="Fulton B."/>
            <person name="Xu J."/>
            <person name="Minx P."/>
            <person name="Pepin K.H."/>
            <person name="Johnson M."/>
            <person name="Bhonagiri V."/>
            <person name="Nash W.E."/>
            <person name="Mardis E.R."/>
            <person name="Wilson R.K."/>
        </authorList>
    </citation>
    <scope>NUCLEOTIDE SEQUENCE [LARGE SCALE GENOMIC DNA]</scope>
    <source>
        <strain evidence="2 3">DSM 16992</strain>
    </source>
</reference>
<dbReference type="eggNOG" id="ENOG50320I5">
    <property type="taxonomic scope" value="Bacteria"/>
</dbReference>